<accession>A0A0U4P587</accession>
<dbReference type="InterPro" id="IPR036567">
    <property type="entry name" value="RHF-like"/>
</dbReference>
<evidence type="ECO:0000313" key="1">
    <source>
        <dbReference type="EMBL" id="ALZ83935.1"/>
    </source>
</evidence>
<dbReference type="Gene3D" id="3.30.160.100">
    <property type="entry name" value="Ribosome hibernation promotion factor-like"/>
    <property type="match status" value="1"/>
</dbReference>
<dbReference type="Pfam" id="PF02482">
    <property type="entry name" value="Ribosomal_S30AE"/>
    <property type="match status" value="1"/>
</dbReference>
<dbReference type="SUPFAM" id="SSF69754">
    <property type="entry name" value="Ribosome binding protein Y (YfiA homologue)"/>
    <property type="match status" value="1"/>
</dbReference>
<dbReference type="EMBL" id="CP013987">
    <property type="protein sequence ID" value="ALZ83935.1"/>
    <property type="molecule type" value="Genomic_DNA"/>
</dbReference>
<evidence type="ECO:0000313" key="2">
    <source>
        <dbReference type="Proteomes" id="UP000064137"/>
    </source>
</evidence>
<dbReference type="InterPro" id="IPR003489">
    <property type="entry name" value="RHF/RaiA"/>
</dbReference>
<reference evidence="1 2" key="1">
    <citation type="submission" date="2016-01" db="EMBL/GenBank/DDBJ databases">
        <title>Annotation of Pseudomonas oryzihabitans USDA-ARS-USMARC-56511.</title>
        <authorList>
            <person name="Harhay G.P."/>
            <person name="Harhay D.M."/>
            <person name="Smith T.P.L."/>
            <person name="Bono J.L."/>
            <person name="Heaton M.P."/>
            <person name="Clawson M.L."/>
            <person name="Chitko-Mckown C.G."/>
            <person name="Capik S.F."/>
            <person name="DeDonder K.D."/>
            <person name="Apley M.D."/>
            <person name="Lubbers B.V."/>
            <person name="White B.J."/>
            <person name="Larson R.L."/>
        </authorList>
    </citation>
    <scope>NUCLEOTIDE SEQUENCE [LARGE SCALE GENOMIC DNA]</scope>
    <source>
        <strain evidence="1 2">USDA-ARS-USMARC-56511</strain>
    </source>
</reference>
<organism evidence="1 2">
    <name type="scientific">Pseudomonas oryzihabitans</name>
    <dbReference type="NCBI Taxonomy" id="47885"/>
    <lineage>
        <taxon>Bacteria</taxon>
        <taxon>Pseudomonadati</taxon>
        <taxon>Pseudomonadota</taxon>
        <taxon>Gammaproteobacteria</taxon>
        <taxon>Pseudomonadales</taxon>
        <taxon>Pseudomonadaceae</taxon>
        <taxon>Pseudomonas</taxon>
    </lineage>
</organism>
<dbReference type="RefSeq" id="WP_017638924.1">
    <property type="nucleotide sequence ID" value="NZ_CP013987.1"/>
</dbReference>
<sequence>MQVQVNSDHNIEGSAGLQNWVTSVVEDRLDRFDELLTRVEVHLNDENAGKSGAQDKRCQMEARIKGHQPLSVTHKAESLDLAVDGAADKLLRAITHLSGKLEKKRLSGGELNDPLALEDSEEFKDSLRQDEFLEREQLAHDHELK</sequence>
<dbReference type="AlphaFoldDB" id="A0A0U4P587"/>
<dbReference type="Proteomes" id="UP000064137">
    <property type="component" value="Chromosome"/>
</dbReference>
<dbReference type="OrthoDB" id="121633at2"/>
<gene>
    <name evidence="1" type="ORF">APT59_06815</name>
</gene>
<name>A0A0U4P587_9PSED</name>
<protein>
    <submittedName>
        <fullName evidence="1">Ribosomal subunit interface protein</fullName>
    </submittedName>
</protein>
<proteinExistence type="predicted"/>
<dbReference type="KEGG" id="por:APT59_06815"/>